<feature type="non-terminal residue" evidence="1">
    <location>
        <position position="1"/>
    </location>
</feature>
<dbReference type="AlphaFoldDB" id="A0A0F9FVY3"/>
<gene>
    <name evidence="1" type="ORF">LCGC14_1904330</name>
</gene>
<sequence length="69" mass="7582">GRNSLARLTDPFANKLTKTFKNETTFSAVIKDLVSDAGMDDTKVVIDIDDYVIPGNLLTISNRVHLKSS</sequence>
<protein>
    <submittedName>
        <fullName evidence="1">Uncharacterized protein</fullName>
    </submittedName>
</protein>
<comment type="caution">
    <text evidence="1">The sequence shown here is derived from an EMBL/GenBank/DDBJ whole genome shotgun (WGS) entry which is preliminary data.</text>
</comment>
<accession>A0A0F9FVY3</accession>
<dbReference type="EMBL" id="LAZR01019997">
    <property type="protein sequence ID" value="KKL90473.1"/>
    <property type="molecule type" value="Genomic_DNA"/>
</dbReference>
<name>A0A0F9FVY3_9ZZZZ</name>
<evidence type="ECO:0000313" key="1">
    <source>
        <dbReference type="EMBL" id="KKL90473.1"/>
    </source>
</evidence>
<reference evidence="1" key="1">
    <citation type="journal article" date="2015" name="Nature">
        <title>Complex archaea that bridge the gap between prokaryotes and eukaryotes.</title>
        <authorList>
            <person name="Spang A."/>
            <person name="Saw J.H."/>
            <person name="Jorgensen S.L."/>
            <person name="Zaremba-Niedzwiedzka K."/>
            <person name="Martijn J."/>
            <person name="Lind A.E."/>
            <person name="van Eijk R."/>
            <person name="Schleper C."/>
            <person name="Guy L."/>
            <person name="Ettema T.J."/>
        </authorList>
    </citation>
    <scope>NUCLEOTIDE SEQUENCE</scope>
</reference>
<proteinExistence type="predicted"/>
<organism evidence="1">
    <name type="scientific">marine sediment metagenome</name>
    <dbReference type="NCBI Taxonomy" id="412755"/>
    <lineage>
        <taxon>unclassified sequences</taxon>
        <taxon>metagenomes</taxon>
        <taxon>ecological metagenomes</taxon>
    </lineage>
</organism>